<evidence type="ECO:0000259" key="1">
    <source>
        <dbReference type="Pfam" id="PF00646"/>
    </source>
</evidence>
<dbReference type="AlphaFoldDB" id="A0A6D2ICG7"/>
<sequence length="194" mass="22128">MDRISGLSDELLVKILSSLPTKASVSTSVLSKRWEFLWMHVAKLEFVNNHYNPGPAIQDFINKNLPLLRASTIEIFRLESNHYNLCSFQAQDVTRWLASTLLHDSPKLKVLNLKVSSSGRFKKYEPVNWNDGQISVPSCLLESLETLEFAEYRGSQEERDFVSFIVKNACRLKSSTIKPCTYIETFSSSESNDD</sequence>
<evidence type="ECO:0000313" key="3">
    <source>
        <dbReference type="EMBL" id="CAA7022951.1"/>
    </source>
</evidence>
<gene>
    <name evidence="3" type="ORF">MERR_LOCUS10186</name>
</gene>
<dbReference type="InterPro" id="IPR050232">
    <property type="entry name" value="FBL13/AtMIF1-like"/>
</dbReference>
<accession>A0A6D2ICG7</accession>
<evidence type="ECO:0008006" key="5">
    <source>
        <dbReference type="Google" id="ProtNLM"/>
    </source>
</evidence>
<dbReference type="CDD" id="cd22160">
    <property type="entry name" value="F-box_AtFBL13-like"/>
    <property type="match status" value="1"/>
</dbReference>
<dbReference type="InterPro" id="IPR036047">
    <property type="entry name" value="F-box-like_dom_sf"/>
</dbReference>
<dbReference type="Pfam" id="PF08387">
    <property type="entry name" value="FBD"/>
    <property type="match status" value="1"/>
</dbReference>
<organism evidence="3 4">
    <name type="scientific">Microthlaspi erraticum</name>
    <dbReference type="NCBI Taxonomy" id="1685480"/>
    <lineage>
        <taxon>Eukaryota</taxon>
        <taxon>Viridiplantae</taxon>
        <taxon>Streptophyta</taxon>
        <taxon>Embryophyta</taxon>
        <taxon>Tracheophyta</taxon>
        <taxon>Spermatophyta</taxon>
        <taxon>Magnoliopsida</taxon>
        <taxon>eudicotyledons</taxon>
        <taxon>Gunneridae</taxon>
        <taxon>Pentapetalae</taxon>
        <taxon>rosids</taxon>
        <taxon>malvids</taxon>
        <taxon>Brassicales</taxon>
        <taxon>Brassicaceae</taxon>
        <taxon>Coluteocarpeae</taxon>
        <taxon>Microthlaspi</taxon>
    </lineage>
</organism>
<keyword evidence="4" id="KW-1185">Reference proteome</keyword>
<dbReference type="InterPro" id="IPR006566">
    <property type="entry name" value="FBD"/>
</dbReference>
<dbReference type="PANTHER" id="PTHR31900">
    <property type="entry name" value="F-BOX/RNI SUPERFAMILY PROTEIN-RELATED"/>
    <property type="match status" value="1"/>
</dbReference>
<comment type="caution">
    <text evidence="3">The sequence shown here is derived from an EMBL/GenBank/DDBJ whole genome shotgun (WGS) entry which is preliminary data.</text>
</comment>
<dbReference type="PANTHER" id="PTHR31900:SF34">
    <property type="entry name" value="EMB|CAB62440.1-RELATED"/>
    <property type="match status" value="1"/>
</dbReference>
<feature type="domain" description="F-box" evidence="1">
    <location>
        <begin position="4"/>
        <end position="40"/>
    </location>
</feature>
<evidence type="ECO:0000259" key="2">
    <source>
        <dbReference type="Pfam" id="PF08387"/>
    </source>
</evidence>
<dbReference type="EMBL" id="CACVBM020000754">
    <property type="protein sequence ID" value="CAA7022951.1"/>
    <property type="molecule type" value="Genomic_DNA"/>
</dbReference>
<dbReference type="SUPFAM" id="SSF81383">
    <property type="entry name" value="F-box domain"/>
    <property type="match status" value="1"/>
</dbReference>
<dbReference type="Proteomes" id="UP000467841">
    <property type="component" value="Unassembled WGS sequence"/>
</dbReference>
<dbReference type="InterPro" id="IPR053781">
    <property type="entry name" value="F-box_AtFBL13-like"/>
</dbReference>
<proteinExistence type="predicted"/>
<dbReference type="InterPro" id="IPR001810">
    <property type="entry name" value="F-box_dom"/>
</dbReference>
<evidence type="ECO:0000313" key="4">
    <source>
        <dbReference type="Proteomes" id="UP000467841"/>
    </source>
</evidence>
<dbReference type="Pfam" id="PF00646">
    <property type="entry name" value="F-box"/>
    <property type="match status" value="1"/>
</dbReference>
<name>A0A6D2ICG7_9BRAS</name>
<protein>
    <recommendedName>
        <fullName evidence="5">FBD domain-containing protein</fullName>
    </recommendedName>
</protein>
<feature type="domain" description="FBD" evidence="2">
    <location>
        <begin position="134"/>
        <end position="177"/>
    </location>
</feature>
<dbReference type="OrthoDB" id="586691at2759"/>
<reference evidence="3" key="1">
    <citation type="submission" date="2020-01" db="EMBL/GenBank/DDBJ databases">
        <authorList>
            <person name="Mishra B."/>
        </authorList>
    </citation>
    <scope>NUCLEOTIDE SEQUENCE [LARGE SCALE GENOMIC DNA]</scope>
</reference>